<reference evidence="1 2" key="1">
    <citation type="submission" date="2014-01" db="EMBL/GenBank/DDBJ databases">
        <title>Draft genome sequence of the multidrug-resistant clinical isolate Dermabacter hominis 1368.</title>
        <authorList>
            <person name="Albersmeier A."/>
            <person name="Bomholt C."/>
            <person name="Glaub A."/>
            <person name="Ruckert C."/>
            <person name="Soriano F."/>
            <person name="Fernandez-Natal I."/>
            <person name="Tauch A."/>
        </authorList>
    </citation>
    <scope>NUCLEOTIDE SEQUENCE [LARGE SCALE GENOMIC DNA]</scope>
    <source>
        <strain evidence="1 2">1368</strain>
    </source>
</reference>
<comment type="caution">
    <text evidence="1">The sequence shown here is derived from an EMBL/GenBank/DDBJ whole genome shotgun (WGS) entry which is preliminary data.</text>
</comment>
<dbReference type="Proteomes" id="UP000030182">
    <property type="component" value="Unassembled WGS sequence"/>
</dbReference>
<dbReference type="RefSeq" id="WP_034374991.1">
    <property type="nucleotide sequence ID" value="NZ_KN323183.1"/>
</dbReference>
<protein>
    <recommendedName>
        <fullName evidence="3">EcsC family protein</fullName>
    </recommendedName>
</protein>
<sequence length="254" mass="27542">MTEKEHKDIANRFTVEAMAEWATNSFNKALQAQQPIALSMVARLRRVHPDKTPGQLIKFLNKTYLSTVTASGTGAGMAAVVPNGAVQIPAAIADLAAFLESSVLYVLAVAEIHGVNVEDIERRRFLVMTALLGDTGTKTVTHALGRKTVPYWSKTIINAIPMDAIKTANKFLGRRFITKYGTKQGTLVLGKQLPLALGAAVGASGNATFGYLVVRSTRQLLSDPPENWDHLGFEHDEMVETEDIGDQPSDPVVE</sequence>
<proteinExistence type="predicted"/>
<evidence type="ECO:0008006" key="3">
    <source>
        <dbReference type="Google" id="ProtNLM"/>
    </source>
</evidence>
<gene>
    <name evidence="1" type="ORF">DHOM_07005</name>
</gene>
<evidence type="ECO:0000313" key="1">
    <source>
        <dbReference type="EMBL" id="KDS93095.1"/>
    </source>
</evidence>
<organism evidence="1 2">
    <name type="scientific">Dermabacter hominis 1368</name>
    <dbReference type="NCBI Taxonomy" id="1450519"/>
    <lineage>
        <taxon>Bacteria</taxon>
        <taxon>Bacillati</taxon>
        <taxon>Actinomycetota</taxon>
        <taxon>Actinomycetes</taxon>
        <taxon>Micrococcales</taxon>
        <taxon>Dermabacteraceae</taxon>
        <taxon>Dermabacter</taxon>
    </lineage>
</organism>
<accession>A0ABR4SIX5</accession>
<keyword evidence="2" id="KW-1185">Reference proteome</keyword>
<dbReference type="EMBL" id="JDRS01000009">
    <property type="protein sequence ID" value="KDS93095.1"/>
    <property type="molecule type" value="Genomic_DNA"/>
</dbReference>
<name>A0ABR4SIX5_9MICO</name>
<evidence type="ECO:0000313" key="2">
    <source>
        <dbReference type="Proteomes" id="UP000030182"/>
    </source>
</evidence>